<dbReference type="PROSITE" id="PS00018">
    <property type="entry name" value="EF_HAND_1"/>
    <property type="match status" value="4"/>
</dbReference>
<feature type="domain" description="EF-hand" evidence="3">
    <location>
        <begin position="104"/>
        <end position="139"/>
    </location>
</feature>
<dbReference type="FunFam" id="1.10.238.10:FF:000178">
    <property type="entry name" value="Calmodulin-2 A"/>
    <property type="match status" value="1"/>
</dbReference>
<feature type="domain" description="EF-hand" evidence="3">
    <location>
        <begin position="66"/>
        <end position="101"/>
    </location>
</feature>
<protein>
    <submittedName>
        <fullName evidence="5">EF-hand domain-containing protein</fullName>
    </submittedName>
</protein>
<evidence type="ECO:0000259" key="3">
    <source>
        <dbReference type="PROSITE" id="PS50222"/>
    </source>
</evidence>
<dbReference type="InterPro" id="IPR002048">
    <property type="entry name" value="EF_hand_dom"/>
</dbReference>
<evidence type="ECO:0000256" key="1">
    <source>
        <dbReference type="ARBA" id="ARBA00022737"/>
    </source>
</evidence>
<dbReference type="AlphaFoldDB" id="A0A915A574"/>
<evidence type="ECO:0000256" key="2">
    <source>
        <dbReference type="ARBA" id="ARBA00022837"/>
    </source>
</evidence>
<dbReference type="CDD" id="cd00051">
    <property type="entry name" value="EFh"/>
    <property type="match status" value="2"/>
</dbReference>
<reference evidence="5" key="1">
    <citation type="submission" date="2022-11" db="UniProtKB">
        <authorList>
            <consortium name="WormBaseParasite"/>
        </authorList>
    </citation>
    <scope>IDENTIFICATION</scope>
</reference>
<dbReference type="WBParaSite" id="PgR001X_g152_t01">
    <property type="protein sequence ID" value="PgR001X_g152_t01"/>
    <property type="gene ID" value="PgR001X_g152"/>
</dbReference>
<dbReference type="PANTHER" id="PTHR23048:SF0">
    <property type="entry name" value="CALMODULIN LIKE 3"/>
    <property type="match status" value="1"/>
</dbReference>
<dbReference type="PANTHER" id="PTHR23048">
    <property type="entry name" value="MYOSIN LIGHT CHAIN 1, 3"/>
    <property type="match status" value="1"/>
</dbReference>
<name>A0A915A574_PARUN</name>
<proteinExistence type="predicted"/>
<feature type="domain" description="EF-hand" evidence="3">
    <location>
        <begin position="30"/>
        <end position="65"/>
    </location>
</feature>
<dbReference type="PRINTS" id="PR01697">
    <property type="entry name" value="PARVALBUMIN"/>
</dbReference>
<dbReference type="InterPro" id="IPR011992">
    <property type="entry name" value="EF-hand-dom_pair"/>
</dbReference>
<keyword evidence="4" id="KW-1185">Reference proteome</keyword>
<keyword evidence="2" id="KW-0106">Calcium</keyword>
<dbReference type="Proteomes" id="UP000887569">
    <property type="component" value="Unplaced"/>
</dbReference>
<dbReference type="SMART" id="SM00054">
    <property type="entry name" value="EFh"/>
    <property type="match status" value="4"/>
</dbReference>
<organism evidence="4 5">
    <name type="scientific">Parascaris univalens</name>
    <name type="common">Nematode worm</name>
    <dbReference type="NCBI Taxonomy" id="6257"/>
    <lineage>
        <taxon>Eukaryota</taxon>
        <taxon>Metazoa</taxon>
        <taxon>Ecdysozoa</taxon>
        <taxon>Nematoda</taxon>
        <taxon>Chromadorea</taxon>
        <taxon>Rhabditida</taxon>
        <taxon>Spirurina</taxon>
        <taxon>Ascaridomorpha</taxon>
        <taxon>Ascaridoidea</taxon>
        <taxon>Ascarididae</taxon>
        <taxon>Parascaris</taxon>
    </lineage>
</organism>
<dbReference type="Pfam" id="PF13499">
    <property type="entry name" value="EF-hand_7"/>
    <property type="match status" value="2"/>
</dbReference>
<evidence type="ECO:0000313" key="4">
    <source>
        <dbReference type="Proteomes" id="UP000887569"/>
    </source>
</evidence>
<sequence>QSRWNALIEKFLTDSSVRFNKRPICMNSTAELEEYKRAFHFFDVNHDGKITIDEMEAAMNKCGQYPSKLELRLLMLQADIDRNGVITFDEFISMMRRGRKRRRYSRKQLYEQFLLFDKDKDGYIERSEMIGIVCELALGEVFPRKLIDQIFEEADMDGDGRISFEEFVLAVS</sequence>
<dbReference type="Gene3D" id="1.10.238.10">
    <property type="entry name" value="EF-hand"/>
    <property type="match status" value="2"/>
</dbReference>
<dbReference type="GO" id="GO:0016460">
    <property type="term" value="C:myosin II complex"/>
    <property type="evidence" value="ECO:0007669"/>
    <property type="project" value="TreeGrafter"/>
</dbReference>
<accession>A0A915A574</accession>
<dbReference type="SUPFAM" id="SSF47473">
    <property type="entry name" value="EF-hand"/>
    <property type="match status" value="1"/>
</dbReference>
<feature type="domain" description="EF-hand" evidence="3">
    <location>
        <begin position="142"/>
        <end position="172"/>
    </location>
</feature>
<keyword evidence="1" id="KW-0677">Repeat</keyword>
<dbReference type="InterPro" id="IPR050230">
    <property type="entry name" value="CALM/Myosin/TropC-like"/>
</dbReference>
<dbReference type="InterPro" id="IPR018247">
    <property type="entry name" value="EF_Hand_1_Ca_BS"/>
</dbReference>
<dbReference type="PROSITE" id="PS50222">
    <property type="entry name" value="EF_HAND_2"/>
    <property type="match status" value="4"/>
</dbReference>
<dbReference type="GO" id="GO:0005509">
    <property type="term" value="F:calcium ion binding"/>
    <property type="evidence" value="ECO:0007669"/>
    <property type="project" value="InterPro"/>
</dbReference>
<evidence type="ECO:0000313" key="5">
    <source>
        <dbReference type="WBParaSite" id="PgR001X_g152_t01"/>
    </source>
</evidence>